<keyword evidence="2" id="KW-1185">Reference proteome</keyword>
<protein>
    <submittedName>
        <fullName evidence="1">Uncharacterized protein</fullName>
    </submittedName>
</protein>
<evidence type="ECO:0000313" key="2">
    <source>
        <dbReference type="Proteomes" id="UP000242715"/>
    </source>
</evidence>
<dbReference type="AlphaFoldDB" id="A0A2Z6P4B5"/>
<dbReference type="Proteomes" id="UP000242715">
    <property type="component" value="Unassembled WGS sequence"/>
</dbReference>
<sequence>MPSSSANLPSESTHDVDLNIPNDVAPISVVAGVHNEEVGDFSENEDDIIAQHVDNDDDNEDPEVCFSEPPSHFRNVASCDTKYVDNEFIHSMYRNQSYLISDLDNLQEGMIFPTKEIAIQCIKEYHMNKAPDFVITHSDSTRWIVQCANESCMWRCRVIFSKKSRVWKITKLEGPHTCASIVVSQDHRQLSSAFICESILEMATQ</sequence>
<name>A0A2Z6P4B5_TRISU</name>
<proteinExistence type="predicted"/>
<dbReference type="OrthoDB" id="10430863at2759"/>
<reference evidence="2" key="1">
    <citation type="journal article" date="2017" name="Front. Plant Sci.">
        <title>Climate Clever Clovers: New Paradigm to Reduce the Environmental Footprint of Ruminants by Breeding Low Methanogenic Forages Utilizing Haplotype Variation.</title>
        <authorList>
            <person name="Kaur P."/>
            <person name="Appels R."/>
            <person name="Bayer P.E."/>
            <person name="Keeble-Gagnere G."/>
            <person name="Wang J."/>
            <person name="Hirakawa H."/>
            <person name="Shirasawa K."/>
            <person name="Vercoe P."/>
            <person name="Stefanova K."/>
            <person name="Durmic Z."/>
            <person name="Nichols P."/>
            <person name="Revell C."/>
            <person name="Isobe S.N."/>
            <person name="Edwards D."/>
            <person name="Erskine W."/>
        </authorList>
    </citation>
    <scope>NUCLEOTIDE SEQUENCE [LARGE SCALE GENOMIC DNA]</scope>
    <source>
        <strain evidence="2">cv. Daliak</strain>
    </source>
</reference>
<accession>A0A2Z6P4B5</accession>
<organism evidence="1 2">
    <name type="scientific">Trifolium subterraneum</name>
    <name type="common">Subterranean clover</name>
    <dbReference type="NCBI Taxonomy" id="3900"/>
    <lineage>
        <taxon>Eukaryota</taxon>
        <taxon>Viridiplantae</taxon>
        <taxon>Streptophyta</taxon>
        <taxon>Embryophyta</taxon>
        <taxon>Tracheophyta</taxon>
        <taxon>Spermatophyta</taxon>
        <taxon>Magnoliopsida</taxon>
        <taxon>eudicotyledons</taxon>
        <taxon>Gunneridae</taxon>
        <taxon>Pentapetalae</taxon>
        <taxon>rosids</taxon>
        <taxon>fabids</taxon>
        <taxon>Fabales</taxon>
        <taxon>Fabaceae</taxon>
        <taxon>Papilionoideae</taxon>
        <taxon>50 kb inversion clade</taxon>
        <taxon>NPAAA clade</taxon>
        <taxon>Hologalegina</taxon>
        <taxon>IRL clade</taxon>
        <taxon>Trifolieae</taxon>
        <taxon>Trifolium</taxon>
    </lineage>
</organism>
<evidence type="ECO:0000313" key="1">
    <source>
        <dbReference type="EMBL" id="GAU51261.1"/>
    </source>
</evidence>
<dbReference type="EMBL" id="DF975044">
    <property type="protein sequence ID" value="GAU51261.1"/>
    <property type="molecule type" value="Genomic_DNA"/>
</dbReference>
<gene>
    <name evidence="1" type="ORF">TSUD_135400</name>
</gene>